<dbReference type="Proteomes" id="UP000886523">
    <property type="component" value="Unassembled WGS sequence"/>
</dbReference>
<evidence type="ECO:0000313" key="2">
    <source>
        <dbReference type="EMBL" id="KAF9504120.1"/>
    </source>
</evidence>
<dbReference type="AlphaFoldDB" id="A0A9P6AEZ1"/>
<accession>A0A9P6AEZ1</accession>
<comment type="caution">
    <text evidence="2">The sequence shown here is derived from an EMBL/GenBank/DDBJ whole genome shotgun (WGS) entry which is preliminary data.</text>
</comment>
<reference evidence="2" key="1">
    <citation type="journal article" date="2020" name="Nat. Commun.">
        <title>Large-scale genome sequencing of mycorrhizal fungi provides insights into the early evolution of symbiotic traits.</title>
        <authorList>
            <person name="Miyauchi S."/>
            <person name="Kiss E."/>
            <person name="Kuo A."/>
            <person name="Drula E."/>
            <person name="Kohler A."/>
            <person name="Sanchez-Garcia M."/>
            <person name="Morin E."/>
            <person name="Andreopoulos B."/>
            <person name="Barry K.W."/>
            <person name="Bonito G."/>
            <person name="Buee M."/>
            <person name="Carver A."/>
            <person name="Chen C."/>
            <person name="Cichocki N."/>
            <person name="Clum A."/>
            <person name="Culley D."/>
            <person name="Crous P.W."/>
            <person name="Fauchery L."/>
            <person name="Girlanda M."/>
            <person name="Hayes R.D."/>
            <person name="Keri Z."/>
            <person name="LaButti K."/>
            <person name="Lipzen A."/>
            <person name="Lombard V."/>
            <person name="Magnuson J."/>
            <person name="Maillard F."/>
            <person name="Murat C."/>
            <person name="Nolan M."/>
            <person name="Ohm R.A."/>
            <person name="Pangilinan J."/>
            <person name="Pereira M.F."/>
            <person name="Perotto S."/>
            <person name="Peter M."/>
            <person name="Pfister S."/>
            <person name="Riley R."/>
            <person name="Sitrit Y."/>
            <person name="Stielow J.B."/>
            <person name="Szollosi G."/>
            <person name="Zifcakova L."/>
            <person name="Stursova M."/>
            <person name="Spatafora J.W."/>
            <person name="Tedersoo L."/>
            <person name="Vaario L.M."/>
            <person name="Yamada A."/>
            <person name="Yan M."/>
            <person name="Wang P."/>
            <person name="Xu J."/>
            <person name="Bruns T."/>
            <person name="Baldrian P."/>
            <person name="Vilgalys R."/>
            <person name="Dunand C."/>
            <person name="Henrissat B."/>
            <person name="Grigoriev I.V."/>
            <person name="Hibbett D."/>
            <person name="Nagy L.G."/>
            <person name="Martin F.M."/>
        </authorList>
    </citation>
    <scope>NUCLEOTIDE SEQUENCE</scope>
    <source>
        <strain evidence="2">UP504</strain>
    </source>
</reference>
<protein>
    <submittedName>
        <fullName evidence="2">Uncharacterized protein</fullName>
    </submittedName>
</protein>
<evidence type="ECO:0000256" key="1">
    <source>
        <dbReference type="SAM" id="MobiDB-lite"/>
    </source>
</evidence>
<feature type="compositionally biased region" description="Basic and acidic residues" evidence="1">
    <location>
        <begin position="75"/>
        <end position="90"/>
    </location>
</feature>
<sequence>MTRLWSMINGMSSSLSASSSDHFSNLIGQPFPCGIWRLGGATFPLPALVGAGRMWGWTFIFTRPTYNAYTVSSKQAKDSHPRTKSREHQRAQPAKLTKTGGLLLRYSHGFVKNWVFTLRGSPAKFTSSTAYPLKGWASALRVGTFKAFIENSDSEDLGLDLVNGTETAAKPATNPSSGLTEPNVGDTVHSYFGTLDNLNWEPGTVTNGNPSLAIGPMNSNFGATDPNLGASTLGSTNPGVVPQNWYAESFNTVLPPVTLDGFDFSRLVFNPDVHNYGCYTKHSEVCPSENLSTMHQVQNKGPLGPLV</sequence>
<organism evidence="2 3">
    <name type="scientific">Hydnum rufescens UP504</name>
    <dbReference type="NCBI Taxonomy" id="1448309"/>
    <lineage>
        <taxon>Eukaryota</taxon>
        <taxon>Fungi</taxon>
        <taxon>Dikarya</taxon>
        <taxon>Basidiomycota</taxon>
        <taxon>Agaricomycotina</taxon>
        <taxon>Agaricomycetes</taxon>
        <taxon>Cantharellales</taxon>
        <taxon>Hydnaceae</taxon>
        <taxon>Hydnum</taxon>
    </lineage>
</organism>
<feature type="region of interest" description="Disordered" evidence="1">
    <location>
        <begin position="72"/>
        <end position="95"/>
    </location>
</feature>
<proteinExistence type="predicted"/>
<gene>
    <name evidence="2" type="ORF">BS47DRAFT_1369014</name>
</gene>
<name>A0A9P6AEZ1_9AGAM</name>
<dbReference type="EMBL" id="MU129260">
    <property type="protein sequence ID" value="KAF9504120.1"/>
    <property type="molecule type" value="Genomic_DNA"/>
</dbReference>
<keyword evidence="3" id="KW-1185">Reference proteome</keyword>
<evidence type="ECO:0000313" key="3">
    <source>
        <dbReference type="Proteomes" id="UP000886523"/>
    </source>
</evidence>